<organism evidence="7 8">
    <name type="scientific">Granulicella sibirica</name>
    <dbReference type="NCBI Taxonomy" id="2479048"/>
    <lineage>
        <taxon>Bacteria</taxon>
        <taxon>Pseudomonadati</taxon>
        <taxon>Acidobacteriota</taxon>
        <taxon>Terriglobia</taxon>
        <taxon>Terriglobales</taxon>
        <taxon>Acidobacteriaceae</taxon>
        <taxon>Granulicella</taxon>
    </lineage>
</organism>
<dbReference type="Gene3D" id="3.40.50.300">
    <property type="entry name" value="P-loop containing nucleotide triphosphate hydrolases"/>
    <property type="match status" value="1"/>
</dbReference>
<dbReference type="Gene3D" id="3.40.50.2300">
    <property type="match status" value="1"/>
</dbReference>
<keyword evidence="5" id="KW-0804">Transcription</keyword>
<keyword evidence="8" id="KW-1185">Reference proteome</keyword>
<dbReference type="InterPro" id="IPR025943">
    <property type="entry name" value="Sigma_54_int_dom_ATP-bd_2"/>
</dbReference>
<dbReference type="CDD" id="cd00009">
    <property type="entry name" value="AAA"/>
    <property type="match status" value="1"/>
</dbReference>
<dbReference type="SUPFAM" id="SSF52172">
    <property type="entry name" value="CheY-like"/>
    <property type="match status" value="1"/>
</dbReference>
<comment type="caution">
    <text evidence="7">The sequence shown here is derived from an EMBL/GenBank/DDBJ whole genome shotgun (WGS) entry which is preliminary data.</text>
</comment>
<dbReference type="InterPro" id="IPR058031">
    <property type="entry name" value="AAA_lid_NorR"/>
</dbReference>
<dbReference type="InterPro" id="IPR002078">
    <property type="entry name" value="Sigma_54_int"/>
</dbReference>
<dbReference type="RefSeq" id="WP_241654308.1">
    <property type="nucleotide sequence ID" value="NZ_RDSM01000001.1"/>
</dbReference>
<dbReference type="Pfam" id="PF00158">
    <property type="entry name" value="Sigma54_activat"/>
    <property type="match status" value="1"/>
</dbReference>
<dbReference type="SMART" id="SM00382">
    <property type="entry name" value="AAA"/>
    <property type="match status" value="1"/>
</dbReference>
<evidence type="ECO:0000256" key="2">
    <source>
        <dbReference type="ARBA" id="ARBA00022840"/>
    </source>
</evidence>
<proteinExistence type="predicted"/>
<protein>
    <submittedName>
        <fullName evidence="7">Response regulator of zinc sigma-54-dependent two-component system</fullName>
    </submittedName>
</protein>
<evidence type="ECO:0000256" key="1">
    <source>
        <dbReference type="ARBA" id="ARBA00022741"/>
    </source>
</evidence>
<reference evidence="7 8" key="1">
    <citation type="submission" date="2018-11" db="EMBL/GenBank/DDBJ databases">
        <authorList>
            <person name="Mardanov A.V."/>
            <person name="Ravin N.V."/>
            <person name="Dedysh S.N."/>
        </authorList>
    </citation>
    <scope>NUCLEOTIDE SEQUENCE [LARGE SCALE GENOMIC DNA]</scope>
    <source>
        <strain evidence="7 8">AF10</strain>
    </source>
</reference>
<evidence type="ECO:0000259" key="6">
    <source>
        <dbReference type="PROSITE" id="PS50045"/>
    </source>
</evidence>
<gene>
    <name evidence="7" type="ORF">GRAN_0590</name>
</gene>
<sequence length="370" mass="40216">MSGNTSFREELRGRLAPLRWNLTEAKSGAEALDLLHADKETGVLLLDPVLPDLLPAEFCGLVRQQFPGIEVLTMNTTTGHLLVGSTSPTPFASRLAELLYQGTTSSLPVKPVVKPTTYVRSSTGTPGLRGMVGSSAPMQHAYALTHMVAARDTTVLVTGESGTGKDLIAQAVHMISPRQKAPFIVVNCAAIPEALLEAELFGYAKGAFTGAMQSRIGRIHAAHGGTLFLDEIGDMPLSLQSKILRFVEQGEVQRLGSNDNLRVDVRVVAATNAELPNLVKQKLFREDLYYRLAVFPIRLAPLRERENDVTALAHFFATKFCPGVTVTPEAIEALYKHDWPGNVRELRNVIERASIMAGTAREIAAKDILL</sequence>
<dbReference type="PROSITE" id="PS00675">
    <property type="entry name" value="SIGMA54_INTERACT_1"/>
    <property type="match status" value="1"/>
</dbReference>
<keyword evidence="4" id="KW-0238">DNA-binding</keyword>
<dbReference type="PANTHER" id="PTHR32071:SF81">
    <property type="entry name" value="PROPIONATE CATABOLISM OPERON REGULATORY PROTEIN"/>
    <property type="match status" value="1"/>
</dbReference>
<dbReference type="EMBL" id="RDSM01000001">
    <property type="protein sequence ID" value="RXH57280.1"/>
    <property type="molecule type" value="Genomic_DNA"/>
</dbReference>
<dbReference type="Proteomes" id="UP000289437">
    <property type="component" value="Unassembled WGS sequence"/>
</dbReference>
<keyword evidence="3" id="KW-0805">Transcription regulation</keyword>
<feature type="domain" description="Sigma-54 factor interaction" evidence="6">
    <location>
        <begin position="131"/>
        <end position="355"/>
    </location>
</feature>
<dbReference type="InterPro" id="IPR027417">
    <property type="entry name" value="P-loop_NTPase"/>
</dbReference>
<dbReference type="FunFam" id="3.40.50.300:FF:000006">
    <property type="entry name" value="DNA-binding transcriptional regulator NtrC"/>
    <property type="match status" value="1"/>
</dbReference>
<dbReference type="GO" id="GO:0006355">
    <property type="term" value="P:regulation of DNA-templated transcription"/>
    <property type="evidence" value="ECO:0007669"/>
    <property type="project" value="InterPro"/>
</dbReference>
<accession>A0A4Q0T422</accession>
<dbReference type="SUPFAM" id="SSF52540">
    <property type="entry name" value="P-loop containing nucleoside triphosphate hydrolases"/>
    <property type="match status" value="1"/>
</dbReference>
<dbReference type="PANTHER" id="PTHR32071">
    <property type="entry name" value="TRANSCRIPTIONAL REGULATORY PROTEIN"/>
    <property type="match status" value="1"/>
</dbReference>
<dbReference type="Gene3D" id="1.10.8.60">
    <property type="match status" value="1"/>
</dbReference>
<evidence type="ECO:0000256" key="3">
    <source>
        <dbReference type="ARBA" id="ARBA00023015"/>
    </source>
</evidence>
<dbReference type="PROSITE" id="PS00676">
    <property type="entry name" value="SIGMA54_INTERACT_2"/>
    <property type="match status" value="1"/>
</dbReference>
<name>A0A4Q0T422_9BACT</name>
<dbReference type="Pfam" id="PF25601">
    <property type="entry name" value="AAA_lid_14"/>
    <property type="match status" value="1"/>
</dbReference>
<reference evidence="8" key="2">
    <citation type="submission" date="2019-02" db="EMBL/GenBank/DDBJ databases">
        <title>Granulicella sibirica sp. nov., a psychrotolerant acidobacterium isolated from an organic soil layer in forested tundra, West Siberia.</title>
        <authorList>
            <person name="Oshkin I.Y."/>
            <person name="Kulichevskaya I.S."/>
            <person name="Rijpstra W.I.C."/>
            <person name="Sinninghe Damste J.S."/>
            <person name="Rakitin A.L."/>
            <person name="Ravin N.V."/>
            <person name="Dedysh S.N."/>
        </authorList>
    </citation>
    <scope>NUCLEOTIDE SEQUENCE [LARGE SCALE GENOMIC DNA]</scope>
    <source>
        <strain evidence="8">AF10</strain>
    </source>
</reference>
<keyword evidence="1" id="KW-0547">Nucleotide-binding</keyword>
<keyword evidence="2" id="KW-0067">ATP-binding</keyword>
<dbReference type="InterPro" id="IPR025662">
    <property type="entry name" value="Sigma_54_int_dom_ATP-bd_1"/>
</dbReference>
<evidence type="ECO:0000313" key="8">
    <source>
        <dbReference type="Proteomes" id="UP000289437"/>
    </source>
</evidence>
<dbReference type="GO" id="GO:0003677">
    <property type="term" value="F:DNA binding"/>
    <property type="evidence" value="ECO:0007669"/>
    <property type="project" value="UniProtKB-KW"/>
</dbReference>
<evidence type="ECO:0000313" key="7">
    <source>
        <dbReference type="EMBL" id="RXH57280.1"/>
    </source>
</evidence>
<dbReference type="InterPro" id="IPR025944">
    <property type="entry name" value="Sigma_54_int_dom_CS"/>
</dbReference>
<dbReference type="InterPro" id="IPR011006">
    <property type="entry name" value="CheY-like_superfamily"/>
</dbReference>
<evidence type="ECO:0000256" key="4">
    <source>
        <dbReference type="ARBA" id="ARBA00023125"/>
    </source>
</evidence>
<dbReference type="PROSITE" id="PS00688">
    <property type="entry name" value="SIGMA54_INTERACT_3"/>
    <property type="match status" value="1"/>
</dbReference>
<evidence type="ECO:0000256" key="5">
    <source>
        <dbReference type="ARBA" id="ARBA00023163"/>
    </source>
</evidence>
<dbReference type="PROSITE" id="PS50045">
    <property type="entry name" value="SIGMA54_INTERACT_4"/>
    <property type="match status" value="1"/>
</dbReference>
<dbReference type="GO" id="GO:0005524">
    <property type="term" value="F:ATP binding"/>
    <property type="evidence" value="ECO:0007669"/>
    <property type="project" value="UniProtKB-KW"/>
</dbReference>
<dbReference type="AlphaFoldDB" id="A0A4Q0T422"/>
<dbReference type="InterPro" id="IPR003593">
    <property type="entry name" value="AAA+_ATPase"/>
</dbReference>